<dbReference type="Pfam" id="PF05139">
    <property type="entry name" value="Erythro_esteras"/>
    <property type="match status" value="1"/>
</dbReference>
<evidence type="ECO:0000313" key="3">
    <source>
        <dbReference type="Proteomes" id="UP000012019"/>
    </source>
</evidence>
<dbReference type="STRING" id="1286106.MPL1_08122"/>
<evidence type="ECO:0000313" key="2">
    <source>
        <dbReference type="EMBL" id="EMR12817.1"/>
    </source>
</evidence>
<name>M7P020_9GAMM</name>
<dbReference type="OrthoDB" id="9810066at2"/>
<dbReference type="EMBL" id="APHR01000040">
    <property type="protein sequence ID" value="EMR12817.1"/>
    <property type="molecule type" value="Genomic_DNA"/>
</dbReference>
<dbReference type="PANTHER" id="PTHR31299:SF0">
    <property type="entry name" value="ESTERASE, PUTATIVE (AFU_ORTHOLOGUE AFUA_1G05850)-RELATED"/>
    <property type="match status" value="1"/>
</dbReference>
<feature type="signal peptide" evidence="1">
    <location>
        <begin position="1"/>
        <end position="25"/>
    </location>
</feature>
<dbReference type="GO" id="GO:0046677">
    <property type="term" value="P:response to antibiotic"/>
    <property type="evidence" value="ECO:0007669"/>
    <property type="project" value="InterPro"/>
</dbReference>
<keyword evidence="1" id="KW-0732">Signal</keyword>
<dbReference type="PATRIC" id="fig|1286106.3.peg.1629"/>
<dbReference type="Proteomes" id="UP000012019">
    <property type="component" value="Unassembled WGS sequence"/>
</dbReference>
<gene>
    <name evidence="2" type="ORF">MPL1_08122</name>
</gene>
<dbReference type="InterPro" id="IPR014622">
    <property type="entry name" value="UCP036794_erythomycin"/>
</dbReference>
<keyword evidence="3" id="KW-1185">Reference proteome</keyword>
<proteinExistence type="predicted"/>
<dbReference type="PIRSF" id="PIRSF036794">
    <property type="entry name" value="UCP_erythr_ester"/>
    <property type="match status" value="1"/>
</dbReference>
<dbReference type="RefSeq" id="WP_009726608.1">
    <property type="nucleotide sequence ID" value="NZ_APHR01000040.1"/>
</dbReference>
<organism evidence="2 3">
    <name type="scientific">Methylophaga lonarensis MPL</name>
    <dbReference type="NCBI Taxonomy" id="1286106"/>
    <lineage>
        <taxon>Bacteria</taxon>
        <taxon>Pseudomonadati</taxon>
        <taxon>Pseudomonadota</taxon>
        <taxon>Gammaproteobacteria</taxon>
        <taxon>Thiotrichales</taxon>
        <taxon>Piscirickettsiaceae</taxon>
        <taxon>Methylophaga</taxon>
    </lineage>
</organism>
<dbReference type="CDD" id="cd14728">
    <property type="entry name" value="Ere-like"/>
    <property type="match status" value="1"/>
</dbReference>
<comment type="caution">
    <text evidence="2">The sequence shown here is derived from an EMBL/GenBank/DDBJ whole genome shotgun (WGS) entry which is preliminary data.</text>
</comment>
<dbReference type="Gene3D" id="3.40.1660.10">
    <property type="entry name" value="EreA-like (biosynthetic domain)"/>
    <property type="match status" value="1"/>
</dbReference>
<feature type="chain" id="PRO_5004082412" description="Protein-L-isoaspartate O-methyltransferase" evidence="1">
    <location>
        <begin position="26"/>
        <end position="431"/>
    </location>
</feature>
<evidence type="ECO:0000256" key="1">
    <source>
        <dbReference type="SAM" id="SignalP"/>
    </source>
</evidence>
<dbReference type="InterPro" id="IPR052036">
    <property type="entry name" value="Hydrolase/PRTase-associated"/>
</dbReference>
<dbReference type="Gene3D" id="3.30.1870.10">
    <property type="entry name" value="EreA-like, domain 2"/>
    <property type="match status" value="1"/>
</dbReference>
<accession>M7P020</accession>
<dbReference type="eggNOG" id="COG2312">
    <property type="taxonomic scope" value="Bacteria"/>
</dbReference>
<dbReference type="AlphaFoldDB" id="M7P020"/>
<dbReference type="PANTHER" id="PTHR31299">
    <property type="entry name" value="ESTERASE, PUTATIVE (AFU_ORTHOLOGUE AFUA_1G05850)-RELATED"/>
    <property type="match status" value="1"/>
</dbReference>
<protein>
    <recommendedName>
        <fullName evidence="4">Protein-L-isoaspartate O-methyltransferase</fullName>
    </recommendedName>
</protein>
<reference evidence="2 3" key="1">
    <citation type="journal article" date="2013" name="Genome Announc.">
        <title>Draft Genome Sequence of Methylophaga lonarensis MPLT, a Haloalkaliphilic (Non-Methane-Utilizing) Methylotroph.</title>
        <authorList>
            <person name="Shetty S.A."/>
            <person name="Marathe N.P."/>
            <person name="Munot H."/>
            <person name="Antony C.P."/>
            <person name="Dhotre D.P."/>
            <person name="Murrell J.C."/>
            <person name="Shouche Y.S."/>
        </authorList>
    </citation>
    <scope>NUCLEOTIDE SEQUENCE [LARGE SCALE GENOMIC DNA]</scope>
    <source>
        <strain evidence="2 3">MPL</strain>
    </source>
</reference>
<dbReference type="SUPFAM" id="SSF159501">
    <property type="entry name" value="EreA/ChaN-like"/>
    <property type="match status" value="1"/>
</dbReference>
<evidence type="ECO:0008006" key="4">
    <source>
        <dbReference type="Google" id="ProtNLM"/>
    </source>
</evidence>
<sequence>MIKLSKPISHLMFALISLMSVTAFGGALSQQISGFETIEDFQPILSDMADKRLVLLGESTHGTAEFYEKRAAITQSLIEDHGFDFVAVEGDWASIVQLNLYVKHDADGPQTLEAAMNHLQRWPQWMWRNAETQALIRWLRDYNRDLPAAERVGIYGIDVYADELAAQDVVAYFEAFSPREAVEVAALYQCKYQHDSINDYLESVWQSRQHCGDEIDQVLNMIQQREGFDPDNWQDFRAEQAALVVKHAEWHYRGELEGGALSWNRRANHFYVTTQRLMDFYGENSRGIVWAHNTHIGDARATEMARHGLINIGQLAREQLGKDASYALGMGTYQGEVLAALSWEAEMQVMNIPMPRTDSWEAMLNNFELPQLWVRFDEKLAANLQNPMPHRGIGVTYDPSDESRNYDMTVLPARYDGFVFFRDTRPLTFLE</sequence>
<dbReference type="InterPro" id="IPR007815">
    <property type="entry name" value="Emycin_Estase"/>
</dbReference>